<sequence>MPMIMLITSLWSSMDGILRTLRCLCIAWRCLFYSSLISRGRSKRPSRVHTSPLKTAYEGKDGKDGKPSILSTLLYSLRRETQRRRRIYPWLLAQQSGIAGNRPPSRMGRKHDPPPHTLPHAHLVSGYGQKETQRGARCNEMCQIAEMVSSRSGNGSGSSSIRPPDARNKSTQ</sequence>
<protein>
    <recommendedName>
        <fullName evidence="5">Secreted protein</fullName>
    </recommendedName>
</protein>
<feature type="chain" id="PRO_5040354132" description="Secreted protein" evidence="2">
    <location>
        <begin position="17"/>
        <end position="172"/>
    </location>
</feature>
<dbReference type="RefSeq" id="XP_046018396.1">
    <property type="nucleotide sequence ID" value="XM_046163534.1"/>
</dbReference>
<keyword evidence="4" id="KW-1185">Reference proteome</keyword>
<keyword evidence="2" id="KW-0732">Signal</keyword>
<dbReference type="EMBL" id="JAGTJQ010000001">
    <property type="protein sequence ID" value="KAH7040341.1"/>
    <property type="molecule type" value="Genomic_DNA"/>
</dbReference>
<name>A0A9P8YGZ6_9PEZI</name>
<evidence type="ECO:0000313" key="3">
    <source>
        <dbReference type="EMBL" id="KAH7040341.1"/>
    </source>
</evidence>
<evidence type="ECO:0000313" key="4">
    <source>
        <dbReference type="Proteomes" id="UP000756346"/>
    </source>
</evidence>
<evidence type="ECO:0008006" key="5">
    <source>
        <dbReference type="Google" id="ProtNLM"/>
    </source>
</evidence>
<dbReference type="AlphaFoldDB" id="A0A9P8YGZ6"/>
<feature type="region of interest" description="Disordered" evidence="1">
    <location>
        <begin position="99"/>
        <end position="119"/>
    </location>
</feature>
<reference evidence="3" key="1">
    <citation type="journal article" date="2021" name="Nat. Commun.">
        <title>Genetic determinants of endophytism in the Arabidopsis root mycobiome.</title>
        <authorList>
            <person name="Mesny F."/>
            <person name="Miyauchi S."/>
            <person name="Thiergart T."/>
            <person name="Pickel B."/>
            <person name="Atanasova L."/>
            <person name="Karlsson M."/>
            <person name="Huettel B."/>
            <person name="Barry K.W."/>
            <person name="Haridas S."/>
            <person name="Chen C."/>
            <person name="Bauer D."/>
            <person name="Andreopoulos W."/>
            <person name="Pangilinan J."/>
            <person name="LaButti K."/>
            <person name="Riley R."/>
            <person name="Lipzen A."/>
            <person name="Clum A."/>
            <person name="Drula E."/>
            <person name="Henrissat B."/>
            <person name="Kohler A."/>
            <person name="Grigoriev I.V."/>
            <person name="Martin F.M."/>
            <person name="Hacquard S."/>
        </authorList>
    </citation>
    <scope>NUCLEOTIDE SEQUENCE</scope>
    <source>
        <strain evidence="3">MPI-CAGE-CH-0230</strain>
    </source>
</reference>
<organism evidence="3 4">
    <name type="scientific">Microdochium trichocladiopsis</name>
    <dbReference type="NCBI Taxonomy" id="1682393"/>
    <lineage>
        <taxon>Eukaryota</taxon>
        <taxon>Fungi</taxon>
        <taxon>Dikarya</taxon>
        <taxon>Ascomycota</taxon>
        <taxon>Pezizomycotina</taxon>
        <taxon>Sordariomycetes</taxon>
        <taxon>Xylariomycetidae</taxon>
        <taxon>Xylariales</taxon>
        <taxon>Microdochiaceae</taxon>
        <taxon>Microdochium</taxon>
    </lineage>
</organism>
<feature type="compositionally biased region" description="Low complexity" evidence="1">
    <location>
        <begin position="149"/>
        <end position="160"/>
    </location>
</feature>
<feature type="region of interest" description="Disordered" evidence="1">
    <location>
        <begin position="148"/>
        <end position="172"/>
    </location>
</feature>
<gene>
    <name evidence="3" type="ORF">B0I36DRAFT_8919</name>
</gene>
<feature type="signal peptide" evidence="2">
    <location>
        <begin position="1"/>
        <end position="16"/>
    </location>
</feature>
<evidence type="ECO:0000256" key="2">
    <source>
        <dbReference type="SAM" id="SignalP"/>
    </source>
</evidence>
<evidence type="ECO:0000256" key="1">
    <source>
        <dbReference type="SAM" id="MobiDB-lite"/>
    </source>
</evidence>
<accession>A0A9P8YGZ6</accession>
<comment type="caution">
    <text evidence="3">The sequence shown here is derived from an EMBL/GenBank/DDBJ whole genome shotgun (WGS) entry which is preliminary data.</text>
</comment>
<dbReference type="Proteomes" id="UP000756346">
    <property type="component" value="Unassembled WGS sequence"/>
</dbReference>
<feature type="region of interest" description="Disordered" evidence="1">
    <location>
        <begin position="42"/>
        <end position="64"/>
    </location>
</feature>
<dbReference type="GeneID" id="70193080"/>
<proteinExistence type="predicted"/>